<feature type="compositionally biased region" description="Low complexity" evidence="11">
    <location>
        <begin position="708"/>
        <end position="722"/>
    </location>
</feature>
<keyword evidence="15" id="KW-1185">Reference proteome</keyword>
<feature type="compositionally biased region" description="Low complexity" evidence="11">
    <location>
        <begin position="762"/>
        <end position="785"/>
    </location>
</feature>
<sequence>MDHPAGKSIIRPEPRLAQPQNHYQSALQQQPSGSGSAGGVGVVDRSFLLESSIFRGPGTIGAPSHATSGEFIAPSSSPPSSYGEGKGFSRKRSRKRPKTCGVCGDRAKSFHFGGLSCDSCKAFFRRSVQNDAHVAFRCAYDSCCDINISTRKSCQFCRFKKCLAIGMEKSWVMTEEERNALNQQRLEKKQTKPVATVQQPPVSEPTYTFQGTTKSTSVSREPAALAFLDSEYVADVDKMLDYMTYEEQLEIKSVVETYLHAYKEMPFRVSLAEGRRDTLEIIEMFTTILRRFAYFSKLVPEFADLSRADQGNLLRAAVLEMCLLRGAACFDTEKNRWPSSTMESLKDCPQLRVEDMQRLVSRELFEMHISFIFHMKKLRIDEPIAMLLIMTVLFSPERVSVESRVRINQSQEKYLMLLKKYVSWKFGTTAGSRIYPQLLTKLSDLRQLNDFHTEFHLNLDRNEVNAIKKSLMELHLNPYPNWKIVPESRQSSPEQSRPSSPILPAPSPFVESGPSSLPRATQTLIQSFADRRIPTLLDNPYAVFETDLGLIRQVQQTFALSAYNQSLHQRHPSEDSDGSRMISIQDQLANSETFAPNGGSSSVSPRGHSSSTESTEISALDILHNSRSHEYQPPSLTNTTTSSSCHSEALSALSGEYHVDRLQQFLQHRGQTTGLEPETVLRGHNSSISTTGCPHGSQTQTVLRKHSSGSSLPSTPSSVIRSAHSRPVDPPINADGRLDARSFRSISCSTVSGGGWHGGEVHTTTNGHRTTGSTSTVTVTTATRTQPSSYEGDPS</sequence>
<dbReference type="Gene3D" id="3.30.50.10">
    <property type="entry name" value="Erythroid Transcription Factor GATA-1, subunit A"/>
    <property type="match status" value="1"/>
</dbReference>
<evidence type="ECO:0000256" key="1">
    <source>
        <dbReference type="ARBA" id="ARBA00004123"/>
    </source>
</evidence>
<feature type="region of interest" description="Disordered" evidence="11">
    <location>
        <begin position="65"/>
        <end position="98"/>
    </location>
</feature>
<dbReference type="PANTHER" id="PTHR24082">
    <property type="entry name" value="NUCLEAR HORMONE RECEPTOR"/>
    <property type="match status" value="1"/>
</dbReference>
<dbReference type="CDD" id="cd07156">
    <property type="entry name" value="NR_DBD_VDR_like"/>
    <property type="match status" value="1"/>
</dbReference>
<dbReference type="SUPFAM" id="SSF48508">
    <property type="entry name" value="Nuclear receptor ligand-binding domain"/>
    <property type="match status" value="1"/>
</dbReference>
<feature type="compositionally biased region" description="Polar residues" evidence="11">
    <location>
        <begin position="686"/>
        <end position="702"/>
    </location>
</feature>
<feature type="compositionally biased region" description="Polar residues" evidence="11">
    <location>
        <begin position="18"/>
        <end position="31"/>
    </location>
</feature>
<feature type="domain" description="Nuclear receptor" evidence="12">
    <location>
        <begin position="97"/>
        <end position="174"/>
    </location>
</feature>
<evidence type="ECO:0000259" key="12">
    <source>
        <dbReference type="PROSITE" id="PS51030"/>
    </source>
</evidence>
<dbReference type="PRINTS" id="PR00047">
    <property type="entry name" value="STROIDFINGER"/>
</dbReference>
<dbReference type="GO" id="GO:0008270">
    <property type="term" value="F:zinc ion binding"/>
    <property type="evidence" value="ECO:0007669"/>
    <property type="project" value="UniProtKB-KW"/>
</dbReference>
<dbReference type="STRING" id="48709.A0A1D2MVI2"/>
<evidence type="ECO:0000259" key="13">
    <source>
        <dbReference type="PROSITE" id="PS51843"/>
    </source>
</evidence>
<keyword evidence="8 10" id="KW-0675">Receptor</keyword>
<feature type="domain" description="NR LBD" evidence="13">
    <location>
        <begin position="250"/>
        <end position="478"/>
    </location>
</feature>
<name>A0A1D2MVI2_ORCCI</name>
<dbReference type="GO" id="GO:0000122">
    <property type="term" value="P:negative regulation of transcription by RNA polymerase II"/>
    <property type="evidence" value="ECO:0007669"/>
    <property type="project" value="TreeGrafter"/>
</dbReference>
<keyword evidence="7 10" id="KW-0804">Transcription</keyword>
<evidence type="ECO:0000256" key="9">
    <source>
        <dbReference type="ARBA" id="ARBA00023242"/>
    </source>
</evidence>
<feature type="region of interest" description="Disordered" evidence="11">
    <location>
        <begin position="686"/>
        <end position="737"/>
    </location>
</feature>
<protein>
    <submittedName>
        <fullName evidence="14">Vitamin D3 receptor A</fullName>
    </submittedName>
</protein>
<dbReference type="OrthoDB" id="6352325at2759"/>
<dbReference type="GO" id="GO:0000978">
    <property type="term" value="F:RNA polymerase II cis-regulatory region sequence-specific DNA binding"/>
    <property type="evidence" value="ECO:0007669"/>
    <property type="project" value="TreeGrafter"/>
</dbReference>
<proteinExistence type="inferred from homology"/>
<dbReference type="GO" id="GO:0004879">
    <property type="term" value="F:nuclear receptor activity"/>
    <property type="evidence" value="ECO:0007669"/>
    <property type="project" value="TreeGrafter"/>
</dbReference>
<feature type="compositionally biased region" description="Basic residues" evidence="11">
    <location>
        <begin position="88"/>
        <end position="98"/>
    </location>
</feature>
<evidence type="ECO:0000256" key="7">
    <source>
        <dbReference type="ARBA" id="ARBA00023163"/>
    </source>
</evidence>
<dbReference type="InterPro" id="IPR013088">
    <property type="entry name" value="Znf_NHR/GATA"/>
</dbReference>
<dbReference type="PANTHER" id="PTHR24082:SF482">
    <property type="entry name" value="NUCLEAR RECEPTOR"/>
    <property type="match status" value="1"/>
</dbReference>
<evidence type="ECO:0000313" key="15">
    <source>
        <dbReference type="Proteomes" id="UP000094527"/>
    </source>
</evidence>
<evidence type="ECO:0000256" key="6">
    <source>
        <dbReference type="ARBA" id="ARBA00023125"/>
    </source>
</evidence>
<organism evidence="14 15">
    <name type="scientific">Orchesella cincta</name>
    <name type="common">Springtail</name>
    <name type="synonym">Podura cincta</name>
    <dbReference type="NCBI Taxonomy" id="48709"/>
    <lineage>
        <taxon>Eukaryota</taxon>
        <taxon>Metazoa</taxon>
        <taxon>Ecdysozoa</taxon>
        <taxon>Arthropoda</taxon>
        <taxon>Hexapoda</taxon>
        <taxon>Collembola</taxon>
        <taxon>Entomobryomorpha</taxon>
        <taxon>Entomobryoidea</taxon>
        <taxon>Orchesellidae</taxon>
        <taxon>Orchesellinae</taxon>
        <taxon>Orchesella</taxon>
    </lineage>
</organism>
<comment type="similarity">
    <text evidence="10">Belongs to the nuclear hormone receptor family.</text>
</comment>
<dbReference type="PRINTS" id="PR00398">
    <property type="entry name" value="STRDHORMONER"/>
</dbReference>
<dbReference type="Proteomes" id="UP000094527">
    <property type="component" value="Unassembled WGS sequence"/>
</dbReference>
<evidence type="ECO:0000256" key="10">
    <source>
        <dbReference type="RuleBase" id="RU004334"/>
    </source>
</evidence>
<dbReference type="GO" id="GO:0005634">
    <property type="term" value="C:nucleus"/>
    <property type="evidence" value="ECO:0007669"/>
    <property type="project" value="UniProtKB-SubCell"/>
</dbReference>
<evidence type="ECO:0000256" key="8">
    <source>
        <dbReference type="ARBA" id="ARBA00023170"/>
    </source>
</evidence>
<comment type="caution">
    <text evidence="14">The sequence shown here is derived from an EMBL/GenBank/DDBJ whole genome shotgun (WGS) entry which is preliminary data.</text>
</comment>
<reference evidence="14 15" key="1">
    <citation type="journal article" date="2016" name="Genome Biol. Evol.">
        <title>Gene Family Evolution Reflects Adaptation to Soil Environmental Stressors in the Genome of the Collembolan Orchesella cincta.</title>
        <authorList>
            <person name="Faddeeva-Vakhrusheva A."/>
            <person name="Derks M.F."/>
            <person name="Anvar S.Y."/>
            <person name="Agamennone V."/>
            <person name="Suring W."/>
            <person name="Smit S."/>
            <person name="van Straalen N.M."/>
            <person name="Roelofs D."/>
        </authorList>
    </citation>
    <scope>NUCLEOTIDE SEQUENCE [LARGE SCALE GENOMIC DNA]</scope>
    <source>
        <tissue evidence="14">Mixed pool</tissue>
    </source>
</reference>
<gene>
    <name evidence="14" type="ORF">Ocin01_09992</name>
</gene>
<dbReference type="InterPro" id="IPR001723">
    <property type="entry name" value="Nuclear_hrmn_rcpt"/>
</dbReference>
<dbReference type="PROSITE" id="PS51030">
    <property type="entry name" value="NUCLEAR_REC_DBD_2"/>
    <property type="match status" value="1"/>
</dbReference>
<dbReference type="PROSITE" id="PS00031">
    <property type="entry name" value="NUCLEAR_REC_DBD_1"/>
    <property type="match status" value="1"/>
</dbReference>
<feature type="compositionally biased region" description="Low complexity" evidence="11">
    <location>
        <begin position="598"/>
        <end position="611"/>
    </location>
</feature>
<dbReference type="SUPFAM" id="SSF57716">
    <property type="entry name" value="Glucocorticoid receptor-like (DNA-binding domain)"/>
    <property type="match status" value="1"/>
</dbReference>
<dbReference type="InterPro" id="IPR035500">
    <property type="entry name" value="NHR-like_dom_sf"/>
</dbReference>
<dbReference type="PROSITE" id="PS51843">
    <property type="entry name" value="NR_LBD"/>
    <property type="match status" value="1"/>
</dbReference>
<dbReference type="Gene3D" id="1.10.565.10">
    <property type="entry name" value="Retinoid X Receptor"/>
    <property type="match status" value="1"/>
</dbReference>
<evidence type="ECO:0000313" key="14">
    <source>
        <dbReference type="EMBL" id="ODM96695.1"/>
    </source>
</evidence>
<keyword evidence="6 10" id="KW-0238">DNA-binding</keyword>
<accession>A0A1D2MVI2</accession>
<dbReference type="Pfam" id="PF00105">
    <property type="entry name" value="zf-C4"/>
    <property type="match status" value="1"/>
</dbReference>
<comment type="subcellular location">
    <subcellularLocation>
        <location evidence="1 10">Nucleus</location>
    </subcellularLocation>
</comment>
<dbReference type="GO" id="GO:0045944">
    <property type="term" value="P:positive regulation of transcription by RNA polymerase II"/>
    <property type="evidence" value="ECO:0007669"/>
    <property type="project" value="TreeGrafter"/>
</dbReference>
<evidence type="ECO:0000256" key="5">
    <source>
        <dbReference type="ARBA" id="ARBA00023015"/>
    </source>
</evidence>
<feature type="region of interest" description="Disordered" evidence="11">
    <location>
        <begin position="591"/>
        <end position="616"/>
    </location>
</feature>
<keyword evidence="3 10" id="KW-0863">Zinc-finger</keyword>
<dbReference type="SMART" id="SM00430">
    <property type="entry name" value="HOLI"/>
    <property type="match status" value="1"/>
</dbReference>
<feature type="region of interest" description="Disordered" evidence="11">
    <location>
        <begin position="1"/>
        <end position="39"/>
    </location>
</feature>
<keyword evidence="5 10" id="KW-0805">Transcription regulation</keyword>
<feature type="region of interest" description="Disordered" evidence="11">
    <location>
        <begin position="751"/>
        <end position="795"/>
    </location>
</feature>
<dbReference type="Pfam" id="PF00104">
    <property type="entry name" value="Hormone_recep"/>
    <property type="match status" value="1"/>
</dbReference>
<dbReference type="InterPro" id="IPR000536">
    <property type="entry name" value="Nucl_hrmn_rcpt_lig-bd"/>
</dbReference>
<feature type="region of interest" description="Disordered" evidence="11">
    <location>
        <begin position="187"/>
        <end position="213"/>
    </location>
</feature>
<feature type="compositionally biased region" description="Basic and acidic residues" evidence="11">
    <location>
        <begin position="1"/>
        <end position="14"/>
    </location>
</feature>
<feature type="compositionally biased region" description="Low complexity" evidence="11">
    <location>
        <begin position="487"/>
        <end position="500"/>
    </location>
</feature>
<evidence type="ECO:0000256" key="3">
    <source>
        <dbReference type="ARBA" id="ARBA00022771"/>
    </source>
</evidence>
<dbReference type="SMART" id="SM00399">
    <property type="entry name" value="ZnF_C4"/>
    <property type="match status" value="1"/>
</dbReference>
<dbReference type="AlphaFoldDB" id="A0A1D2MVI2"/>
<evidence type="ECO:0000256" key="4">
    <source>
        <dbReference type="ARBA" id="ARBA00022833"/>
    </source>
</evidence>
<keyword evidence="2 10" id="KW-0479">Metal-binding</keyword>
<feature type="region of interest" description="Disordered" evidence="11">
    <location>
        <begin position="485"/>
        <end position="517"/>
    </location>
</feature>
<dbReference type="EMBL" id="LJIJ01000511">
    <property type="protein sequence ID" value="ODM96695.1"/>
    <property type="molecule type" value="Genomic_DNA"/>
</dbReference>
<keyword evidence="4 10" id="KW-0862">Zinc</keyword>
<dbReference type="InterPro" id="IPR001628">
    <property type="entry name" value="Znf_hrmn_rcpt"/>
</dbReference>
<dbReference type="GO" id="GO:0030154">
    <property type="term" value="P:cell differentiation"/>
    <property type="evidence" value="ECO:0007669"/>
    <property type="project" value="TreeGrafter"/>
</dbReference>
<evidence type="ECO:0000256" key="2">
    <source>
        <dbReference type="ARBA" id="ARBA00022723"/>
    </source>
</evidence>
<keyword evidence="9 10" id="KW-0539">Nucleus</keyword>
<evidence type="ECO:0000256" key="11">
    <source>
        <dbReference type="SAM" id="MobiDB-lite"/>
    </source>
</evidence>
<feature type="compositionally biased region" description="Polar residues" evidence="11">
    <location>
        <begin position="196"/>
        <end position="213"/>
    </location>
</feature>
<dbReference type="InterPro" id="IPR050234">
    <property type="entry name" value="Nuclear_hormone_rcpt_NR1"/>
</dbReference>